<dbReference type="AlphaFoldDB" id="B2JM82"/>
<dbReference type="InterPro" id="IPR028950">
    <property type="entry name" value="Imm71"/>
</dbReference>
<dbReference type="HOGENOM" id="CLU_061978_0_0_4"/>
<dbReference type="Pfam" id="PF15602">
    <property type="entry name" value="Imm71"/>
    <property type="match status" value="1"/>
</dbReference>
<accession>B2JM82</accession>
<dbReference type="EMBL" id="CP001044">
    <property type="protein sequence ID" value="ACC72772.1"/>
    <property type="molecule type" value="Genomic_DNA"/>
</dbReference>
<evidence type="ECO:0000259" key="1">
    <source>
        <dbReference type="Pfam" id="PF15584"/>
    </source>
</evidence>
<dbReference type="OrthoDB" id="6670599at2"/>
<dbReference type="InterPro" id="IPR028966">
    <property type="entry name" value="Imm72"/>
</dbReference>
<protein>
    <recommendedName>
        <fullName evidence="5">Immunity protein 72 domain-containing protein</fullName>
    </recommendedName>
</protein>
<dbReference type="RefSeq" id="WP_012402945.1">
    <property type="nucleotide sequence ID" value="NC_010623.1"/>
</dbReference>
<reference evidence="4" key="1">
    <citation type="journal article" date="2014" name="Stand. Genomic Sci.">
        <title>Complete genome sequence of Burkholderia phymatum STM815(T), a broad host range and efficient nitrogen-fixing symbiont of Mimosa species.</title>
        <authorList>
            <person name="Moulin L."/>
            <person name="Klonowska A."/>
            <person name="Caroline B."/>
            <person name="Booth K."/>
            <person name="Vriezen J.A."/>
            <person name="Melkonian R."/>
            <person name="James E.K."/>
            <person name="Young J.P."/>
            <person name="Bena G."/>
            <person name="Hauser L."/>
            <person name="Land M."/>
            <person name="Kyrpides N."/>
            <person name="Bruce D."/>
            <person name="Chain P."/>
            <person name="Copeland A."/>
            <person name="Pitluck S."/>
            <person name="Woyke T."/>
            <person name="Lizotte-Waniewski M."/>
            <person name="Bristow J."/>
            <person name="Riley M."/>
        </authorList>
    </citation>
    <scope>NUCLEOTIDE SEQUENCE [LARGE SCALE GENOMIC DNA]</scope>
    <source>
        <strain evidence="4">DSM 17167 / CIP 108236 / LMG 21445 / STM815</strain>
    </source>
</reference>
<evidence type="ECO:0000313" key="3">
    <source>
        <dbReference type="EMBL" id="ACC72772.1"/>
    </source>
</evidence>
<dbReference type="eggNOG" id="ENOG50316HA">
    <property type="taxonomic scope" value="Bacteria"/>
</dbReference>
<dbReference type="Proteomes" id="UP000001192">
    <property type="component" value="Chromosome 2"/>
</dbReference>
<evidence type="ECO:0000313" key="4">
    <source>
        <dbReference type="Proteomes" id="UP000001192"/>
    </source>
</evidence>
<dbReference type="Pfam" id="PF15584">
    <property type="entry name" value="Imm72"/>
    <property type="match status" value="1"/>
</dbReference>
<evidence type="ECO:0000259" key="2">
    <source>
        <dbReference type="Pfam" id="PF15602"/>
    </source>
</evidence>
<proteinExistence type="predicted"/>
<keyword evidence="4" id="KW-1185">Reference proteome</keyword>
<dbReference type="KEGG" id="bph:Bphy_3636"/>
<name>B2JM82_PARP8</name>
<sequence length="356" mass="40491">MSAFIYVAGKNDDDARDRAFYLLKKYTSATLLQRAIDLYREFLRDFEREIKRPEVEIDYSDDLVRFMRFLQPMEYAEPLLTNPTRRAEAFDMLRDSVKFSSYIWGRKYEELGAADPAALFYKLGYREDKTQSVGIFGKASLAGALLSLLFGTLNKKGKLFLSKPLATARTSMCWTYESIFFDDLPINRIPAIRFPAHLSPCPPRNEDNTGEVWSGRQIPVTGIWEPWAINPKIGVRCPNYYLAGDTASQYQFEGTDTLEDVRWRLIWKDSRYASGQTPYEEDEYFAPDPSANLNAPIMRKASPGEVCPESGEWFAPNLNNKTFTMNAGEIMPGPELGSTGAVIWYLKPRSDSGSAL</sequence>
<feature type="domain" description="Immunity protein 71" evidence="2">
    <location>
        <begin position="10"/>
        <end position="183"/>
    </location>
</feature>
<organism evidence="3 4">
    <name type="scientific">Paraburkholderia phymatum (strain DSM 17167 / CIP 108236 / LMG 21445 / STM815)</name>
    <name type="common">Burkholderia phymatum</name>
    <dbReference type="NCBI Taxonomy" id="391038"/>
    <lineage>
        <taxon>Bacteria</taxon>
        <taxon>Pseudomonadati</taxon>
        <taxon>Pseudomonadota</taxon>
        <taxon>Betaproteobacteria</taxon>
        <taxon>Burkholderiales</taxon>
        <taxon>Burkholderiaceae</taxon>
        <taxon>Paraburkholderia</taxon>
    </lineage>
</organism>
<gene>
    <name evidence="3" type="ordered locus">Bphy_3636</name>
</gene>
<evidence type="ECO:0008006" key="5">
    <source>
        <dbReference type="Google" id="ProtNLM"/>
    </source>
</evidence>
<dbReference type="STRING" id="391038.Bphy_3636"/>
<feature type="domain" description="Immunity protein 72" evidence="1">
    <location>
        <begin position="203"/>
        <end position="285"/>
    </location>
</feature>